<proteinExistence type="predicted"/>
<keyword evidence="3" id="KW-1185">Reference proteome</keyword>
<evidence type="ECO:0000313" key="3">
    <source>
        <dbReference type="Proteomes" id="UP000182486"/>
    </source>
</evidence>
<organism evidence="2 3">
    <name type="scientific">Couchioplanes caeruleus subsp. caeruleus</name>
    <dbReference type="NCBI Taxonomy" id="56427"/>
    <lineage>
        <taxon>Bacteria</taxon>
        <taxon>Bacillati</taxon>
        <taxon>Actinomycetota</taxon>
        <taxon>Actinomycetes</taxon>
        <taxon>Micromonosporales</taxon>
        <taxon>Micromonosporaceae</taxon>
        <taxon>Couchioplanes</taxon>
    </lineage>
</organism>
<dbReference type="EMBL" id="MEIA01000249">
    <property type="protein sequence ID" value="OJF12023.1"/>
    <property type="molecule type" value="Genomic_DNA"/>
</dbReference>
<keyword evidence="2" id="KW-0808">Transferase</keyword>
<dbReference type="Pfam" id="PF01636">
    <property type="entry name" value="APH"/>
    <property type="match status" value="1"/>
</dbReference>
<evidence type="ECO:0000313" key="2">
    <source>
        <dbReference type="EMBL" id="OJF12023.1"/>
    </source>
</evidence>
<sequence>MGRTVTLVLVDGAGDVLGALPPFDVALPWWQEIADVVEAARTRHGVGVTVLRLLAAGEAAPPGGPVSYLAQVCEPVGAPLTPYDPGTDQSPLRAPWAVPGGPAASLRWALSRLGRDDVVAAQQRTWNLSSIWRLDAGGVPVAWLKQVPAFFAHEAPLLRLVAEAAPELVPEVLAADGAGRSLLAHVPGEDRYGAEAWFCAQVARDFHPVQVHFTGRVSELLAAGVPDRRWNHNRLAQVAAPWRDTVEGLDELMEELPARLAAIDACGLPDTLVHGDLHPGNVRESAAGRVILDWGDAAVANPAYDILRLTQDLPEAEAAALIGEWARWWRKAAPGCDAETAAALIRPVAELRAAAVYQDFLDQIEESERPYHEADVPERLAAAVSAARL</sequence>
<dbReference type="AlphaFoldDB" id="A0A1K0FGQ1"/>
<dbReference type="Proteomes" id="UP000182486">
    <property type="component" value="Unassembled WGS sequence"/>
</dbReference>
<evidence type="ECO:0000259" key="1">
    <source>
        <dbReference type="Pfam" id="PF01636"/>
    </source>
</evidence>
<name>A0A1K0FGQ1_9ACTN</name>
<gene>
    <name evidence="2" type="ORF">BG844_22905</name>
</gene>
<protein>
    <submittedName>
        <fullName evidence="2">Aminoglycoside phosphotransferase</fullName>
    </submittedName>
</protein>
<comment type="caution">
    <text evidence="2">The sequence shown here is derived from an EMBL/GenBank/DDBJ whole genome shotgun (WGS) entry which is preliminary data.</text>
</comment>
<dbReference type="GO" id="GO:0016740">
    <property type="term" value="F:transferase activity"/>
    <property type="evidence" value="ECO:0007669"/>
    <property type="project" value="UniProtKB-KW"/>
</dbReference>
<dbReference type="RefSeq" id="WP_071807406.1">
    <property type="nucleotide sequence ID" value="NZ_MEIA01000249.1"/>
</dbReference>
<reference evidence="2 3" key="1">
    <citation type="submission" date="2016-09" db="EMBL/GenBank/DDBJ databases">
        <title>Couchioplanes caeruleus draft genome sequence.</title>
        <authorList>
            <person name="Sheehan J."/>
            <person name="Caffrey P."/>
        </authorList>
    </citation>
    <scope>NUCLEOTIDE SEQUENCE [LARGE SCALE GENOMIC DNA]</scope>
    <source>
        <strain evidence="2 3">DSM 43634</strain>
    </source>
</reference>
<dbReference type="Gene3D" id="3.90.1200.10">
    <property type="match status" value="1"/>
</dbReference>
<accession>A0A1K0FGQ1</accession>
<feature type="domain" description="Aminoglycoside phosphotransferase" evidence="1">
    <location>
        <begin position="152"/>
        <end position="332"/>
    </location>
</feature>
<dbReference type="InterPro" id="IPR011009">
    <property type="entry name" value="Kinase-like_dom_sf"/>
</dbReference>
<dbReference type="InterPro" id="IPR002575">
    <property type="entry name" value="Aminoglycoside_PTrfase"/>
</dbReference>
<dbReference type="SUPFAM" id="SSF56112">
    <property type="entry name" value="Protein kinase-like (PK-like)"/>
    <property type="match status" value="1"/>
</dbReference>